<keyword evidence="13" id="KW-1185">Reference proteome</keyword>
<sequence length="577" mass="62563">MLLKLLGRYLRPHWRLLVGVVVFQLAQSLLSLWLPTLNADITDNGIAKGDTGYILMVGAEMLGVTLVQVACSIAAVYFGAKVAMRVGRDLRTAIFHQVGEFSEREVSRFGAPSLITRNTNDVQQVQMLVLMTCTLLVSAPILAIGGIILAMQQDIELSWLIAVSVPVLLIAVGLIISRMVPLFRRMQERIDRVNRVLREQLTGIRVIRAFVREDVETDRFAVANDQVTETALKAGRLFALMFPIVMLVLNVSSVAVIWFGGFRVDDGSMQIGTLTAFLQYLMQILMGVMMSTMMAVLVPRAAVCADRISEVLGTEASVRAPENPVTELPAHGTVEFVDVGFAYPGAEQPVLSDVTFLARSGETTAIIGSTGSGKTTLVNLVPRLFDATSGLVLVDGVDAAELDPELLWSRIGLVPQKPYLFSGTVATNLRYGKPDATDEELWHALEVAQAEDFVRAMPEGLDSPIAQGGTNVSGGQRQRLAIARALVKRPEIYVFDDSFSALDTATDARLRAALARDVAGATMIVVAQRVSTIVDADQIIVLEDGRVVGRGTHDELVENNPTYAEIVSSQLTAEEAA</sequence>
<reference evidence="12 13" key="1">
    <citation type="submission" date="2020-08" db="EMBL/GenBank/DDBJ databases">
        <title>Sequencing the genomes of 1000 actinobacteria strains.</title>
        <authorList>
            <person name="Klenk H.-P."/>
        </authorList>
    </citation>
    <scope>NUCLEOTIDE SEQUENCE [LARGE SCALE GENOMIC DNA]</scope>
    <source>
        <strain evidence="12 13">DSM 20146</strain>
    </source>
</reference>
<dbReference type="CDD" id="cd18548">
    <property type="entry name" value="ABC_6TM_Tm287_like"/>
    <property type="match status" value="1"/>
</dbReference>
<name>A0A7W4UT81_LEIAQ</name>
<dbReference type="GO" id="GO:0015421">
    <property type="term" value="F:ABC-type oligopeptide transporter activity"/>
    <property type="evidence" value="ECO:0007669"/>
    <property type="project" value="TreeGrafter"/>
</dbReference>
<dbReference type="FunFam" id="1.20.1560.10:FF:000040">
    <property type="entry name" value="Multidrug ABC transporter ATP-binding protein"/>
    <property type="match status" value="1"/>
</dbReference>
<evidence type="ECO:0000256" key="5">
    <source>
        <dbReference type="ARBA" id="ARBA00022741"/>
    </source>
</evidence>
<dbReference type="PANTHER" id="PTHR43394:SF1">
    <property type="entry name" value="ATP-BINDING CASSETTE SUB-FAMILY B MEMBER 10, MITOCHONDRIAL"/>
    <property type="match status" value="1"/>
</dbReference>
<dbReference type="Gene3D" id="3.40.50.300">
    <property type="entry name" value="P-loop containing nucleotide triphosphate hydrolases"/>
    <property type="match status" value="1"/>
</dbReference>
<gene>
    <name evidence="12" type="ORF">FHX33_000563</name>
</gene>
<feature type="domain" description="ABC transporter" evidence="10">
    <location>
        <begin position="334"/>
        <end position="569"/>
    </location>
</feature>
<dbReference type="PROSITE" id="PS50929">
    <property type="entry name" value="ABC_TM1F"/>
    <property type="match status" value="1"/>
</dbReference>
<dbReference type="Pfam" id="PF00005">
    <property type="entry name" value="ABC_tran"/>
    <property type="match status" value="1"/>
</dbReference>
<evidence type="ECO:0000313" key="13">
    <source>
        <dbReference type="Proteomes" id="UP000538196"/>
    </source>
</evidence>
<evidence type="ECO:0000259" key="10">
    <source>
        <dbReference type="PROSITE" id="PS50893"/>
    </source>
</evidence>
<dbReference type="Gene3D" id="1.20.1560.10">
    <property type="entry name" value="ABC transporter type 1, transmembrane domain"/>
    <property type="match status" value="1"/>
</dbReference>
<keyword evidence="4 9" id="KW-0812">Transmembrane</keyword>
<feature type="transmembrane region" description="Helical" evidence="9">
    <location>
        <begin position="237"/>
        <end position="260"/>
    </location>
</feature>
<evidence type="ECO:0000256" key="8">
    <source>
        <dbReference type="ARBA" id="ARBA00023136"/>
    </source>
</evidence>
<dbReference type="InterPro" id="IPR003439">
    <property type="entry name" value="ABC_transporter-like_ATP-bd"/>
</dbReference>
<comment type="subcellular location">
    <subcellularLocation>
        <location evidence="1">Cell membrane</location>
        <topology evidence="1">Multi-pass membrane protein</topology>
    </subcellularLocation>
</comment>
<feature type="domain" description="ABC transmembrane type-1" evidence="11">
    <location>
        <begin position="18"/>
        <end position="300"/>
    </location>
</feature>
<dbReference type="InterPro" id="IPR027417">
    <property type="entry name" value="P-loop_NTPase"/>
</dbReference>
<keyword evidence="3" id="KW-1003">Cell membrane</keyword>
<dbReference type="FunFam" id="3.40.50.300:FF:000854">
    <property type="entry name" value="Multidrug ABC transporter ATP-binding protein"/>
    <property type="match status" value="1"/>
</dbReference>
<comment type="caution">
    <text evidence="12">The sequence shown here is derived from an EMBL/GenBank/DDBJ whole genome shotgun (WGS) entry which is preliminary data.</text>
</comment>
<dbReference type="SMART" id="SM00382">
    <property type="entry name" value="AAA"/>
    <property type="match status" value="1"/>
</dbReference>
<feature type="transmembrane region" description="Helical" evidence="9">
    <location>
        <begin position="157"/>
        <end position="176"/>
    </location>
</feature>
<dbReference type="SUPFAM" id="SSF52540">
    <property type="entry name" value="P-loop containing nucleoside triphosphate hydrolases"/>
    <property type="match status" value="1"/>
</dbReference>
<accession>A0A7W4UT81</accession>
<keyword evidence="2" id="KW-0813">Transport</keyword>
<dbReference type="PANTHER" id="PTHR43394">
    <property type="entry name" value="ATP-DEPENDENT PERMEASE MDL1, MITOCHONDRIAL"/>
    <property type="match status" value="1"/>
</dbReference>
<protein>
    <submittedName>
        <fullName evidence="12">ATP-binding cassette subfamily B protein</fullName>
    </submittedName>
</protein>
<dbReference type="InterPro" id="IPR003593">
    <property type="entry name" value="AAA+_ATPase"/>
</dbReference>
<dbReference type="Pfam" id="PF00664">
    <property type="entry name" value="ABC_membrane"/>
    <property type="match status" value="1"/>
</dbReference>
<dbReference type="AlphaFoldDB" id="A0A7W4UT81"/>
<dbReference type="GO" id="GO:0005524">
    <property type="term" value="F:ATP binding"/>
    <property type="evidence" value="ECO:0007669"/>
    <property type="project" value="UniProtKB-KW"/>
</dbReference>
<dbReference type="GO" id="GO:0005886">
    <property type="term" value="C:plasma membrane"/>
    <property type="evidence" value="ECO:0007669"/>
    <property type="project" value="UniProtKB-SubCell"/>
</dbReference>
<evidence type="ECO:0000259" key="11">
    <source>
        <dbReference type="PROSITE" id="PS50929"/>
    </source>
</evidence>
<evidence type="ECO:0000313" key="12">
    <source>
        <dbReference type="EMBL" id="MBB2965831.1"/>
    </source>
</evidence>
<dbReference type="InterPro" id="IPR011527">
    <property type="entry name" value="ABC1_TM_dom"/>
</dbReference>
<keyword evidence="8 9" id="KW-0472">Membrane</keyword>
<feature type="transmembrane region" description="Helical" evidence="9">
    <location>
        <begin position="12"/>
        <end position="33"/>
    </location>
</feature>
<keyword evidence="7 9" id="KW-1133">Transmembrane helix</keyword>
<keyword evidence="6 12" id="KW-0067">ATP-binding</keyword>
<organism evidence="12 13">
    <name type="scientific">Leifsonia aquatica</name>
    <name type="common">Corynebacterium aquaticum</name>
    <dbReference type="NCBI Taxonomy" id="144185"/>
    <lineage>
        <taxon>Bacteria</taxon>
        <taxon>Bacillati</taxon>
        <taxon>Actinomycetota</taxon>
        <taxon>Actinomycetes</taxon>
        <taxon>Micrococcales</taxon>
        <taxon>Microbacteriaceae</taxon>
        <taxon>Leifsonia</taxon>
    </lineage>
</organism>
<feature type="transmembrane region" description="Helical" evidence="9">
    <location>
        <begin position="127"/>
        <end position="151"/>
    </location>
</feature>
<dbReference type="GO" id="GO:0016887">
    <property type="term" value="F:ATP hydrolysis activity"/>
    <property type="evidence" value="ECO:0007669"/>
    <property type="project" value="InterPro"/>
</dbReference>
<evidence type="ECO:0000256" key="1">
    <source>
        <dbReference type="ARBA" id="ARBA00004651"/>
    </source>
</evidence>
<dbReference type="InterPro" id="IPR036640">
    <property type="entry name" value="ABC1_TM_sf"/>
</dbReference>
<dbReference type="PROSITE" id="PS00211">
    <property type="entry name" value="ABC_TRANSPORTER_1"/>
    <property type="match status" value="1"/>
</dbReference>
<dbReference type="Proteomes" id="UP000538196">
    <property type="component" value="Unassembled WGS sequence"/>
</dbReference>
<keyword evidence="5" id="KW-0547">Nucleotide-binding</keyword>
<dbReference type="RefSeq" id="WP_021763460.1">
    <property type="nucleotide sequence ID" value="NZ_JACHVP010000001.1"/>
</dbReference>
<evidence type="ECO:0000256" key="3">
    <source>
        <dbReference type="ARBA" id="ARBA00022475"/>
    </source>
</evidence>
<dbReference type="InterPro" id="IPR017871">
    <property type="entry name" value="ABC_transporter-like_CS"/>
</dbReference>
<evidence type="ECO:0000256" key="6">
    <source>
        <dbReference type="ARBA" id="ARBA00022840"/>
    </source>
</evidence>
<evidence type="ECO:0000256" key="9">
    <source>
        <dbReference type="SAM" id="Phobius"/>
    </source>
</evidence>
<dbReference type="PROSITE" id="PS50893">
    <property type="entry name" value="ABC_TRANSPORTER_2"/>
    <property type="match status" value="1"/>
</dbReference>
<dbReference type="SUPFAM" id="SSF90123">
    <property type="entry name" value="ABC transporter transmembrane region"/>
    <property type="match status" value="1"/>
</dbReference>
<dbReference type="InterPro" id="IPR039421">
    <property type="entry name" value="Type_1_exporter"/>
</dbReference>
<feature type="transmembrane region" description="Helical" evidence="9">
    <location>
        <begin position="53"/>
        <end position="78"/>
    </location>
</feature>
<evidence type="ECO:0000256" key="2">
    <source>
        <dbReference type="ARBA" id="ARBA00022448"/>
    </source>
</evidence>
<proteinExistence type="predicted"/>
<dbReference type="EMBL" id="JACHVP010000001">
    <property type="protein sequence ID" value="MBB2965831.1"/>
    <property type="molecule type" value="Genomic_DNA"/>
</dbReference>
<feature type="transmembrane region" description="Helical" evidence="9">
    <location>
        <begin position="280"/>
        <end position="298"/>
    </location>
</feature>
<evidence type="ECO:0000256" key="7">
    <source>
        <dbReference type="ARBA" id="ARBA00022989"/>
    </source>
</evidence>
<evidence type="ECO:0000256" key="4">
    <source>
        <dbReference type="ARBA" id="ARBA00022692"/>
    </source>
</evidence>